<dbReference type="Pfam" id="PF08232">
    <property type="entry name" value="Striatin"/>
    <property type="match status" value="1"/>
</dbReference>
<reference evidence="9" key="2">
    <citation type="journal article" date="2023" name="Infect Dis Poverty">
        <title>Chromosome-scale genome of the human blood fluke Schistosoma mekongi and its implications for public health.</title>
        <authorList>
            <person name="Zhou M."/>
            <person name="Xu L."/>
            <person name="Xu D."/>
            <person name="Chen W."/>
            <person name="Khan J."/>
            <person name="Hu Y."/>
            <person name="Huang H."/>
            <person name="Wei H."/>
            <person name="Zhang Y."/>
            <person name="Chusongsang P."/>
            <person name="Tanasarnprasert K."/>
            <person name="Hu X."/>
            <person name="Limpanont Y."/>
            <person name="Lv Z."/>
        </authorList>
    </citation>
    <scope>NUCLEOTIDE SEQUENCE</scope>
    <source>
        <strain evidence="9">LV_2022a</strain>
    </source>
</reference>
<feature type="region of interest" description="Disordered" evidence="7">
    <location>
        <begin position="186"/>
        <end position="205"/>
    </location>
</feature>
<dbReference type="CDD" id="cd00200">
    <property type="entry name" value="WD40"/>
    <property type="match status" value="1"/>
</dbReference>
<evidence type="ECO:0000256" key="1">
    <source>
        <dbReference type="ARBA" id="ARBA00009616"/>
    </source>
</evidence>
<keyword evidence="5" id="KW-0175">Coiled coil</keyword>
<dbReference type="Pfam" id="PF00400">
    <property type="entry name" value="WD40"/>
    <property type="match status" value="5"/>
</dbReference>
<dbReference type="SMART" id="SM00320">
    <property type="entry name" value="WD40"/>
    <property type="match status" value="7"/>
</dbReference>
<dbReference type="GO" id="GO:0005516">
    <property type="term" value="F:calmodulin binding"/>
    <property type="evidence" value="ECO:0007669"/>
    <property type="project" value="UniProtKB-KW"/>
</dbReference>
<evidence type="ECO:0000313" key="10">
    <source>
        <dbReference type="Proteomes" id="UP001292079"/>
    </source>
</evidence>
<dbReference type="PANTHER" id="PTHR15653">
    <property type="entry name" value="STRIATIN"/>
    <property type="match status" value="1"/>
</dbReference>
<dbReference type="PROSITE" id="PS50294">
    <property type="entry name" value="WD_REPEATS_REGION"/>
    <property type="match status" value="2"/>
</dbReference>
<comment type="similarity">
    <text evidence="1">Belongs to the WD repeat striatin family.</text>
</comment>
<comment type="caution">
    <text evidence="9">The sequence shown here is derived from an EMBL/GenBank/DDBJ whole genome shotgun (WGS) entry which is preliminary data.</text>
</comment>
<evidence type="ECO:0000259" key="8">
    <source>
        <dbReference type="Pfam" id="PF08232"/>
    </source>
</evidence>
<feature type="repeat" description="WD" evidence="6">
    <location>
        <begin position="621"/>
        <end position="661"/>
    </location>
</feature>
<evidence type="ECO:0000256" key="3">
    <source>
        <dbReference type="ARBA" id="ARBA00022737"/>
    </source>
</evidence>
<organism evidence="9 10">
    <name type="scientific">Schistosoma mekongi</name>
    <name type="common">Parasitic worm</name>
    <dbReference type="NCBI Taxonomy" id="38744"/>
    <lineage>
        <taxon>Eukaryota</taxon>
        <taxon>Metazoa</taxon>
        <taxon>Spiralia</taxon>
        <taxon>Lophotrochozoa</taxon>
        <taxon>Platyhelminthes</taxon>
        <taxon>Trematoda</taxon>
        <taxon>Digenea</taxon>
        <taxon>Strigeidida</taxon>
        <taxon>Schistosomatoidea</taxon>
        <taxon>Schistosomatidae</taxon>
        <taxon>Schistosoma</taxon>
    </lineage>
</organism>
<feature type="domain" description="Striatin N-terminal" evidence="8">
    <location>
        <begin position="37"/>
        <end position="214"/>
    </location>
</feature>
<dbReference type="InterPro" id="IPR015943">
    <property type="entry name" value="WD40/YVTN_repeat-like_dom_sf"/>
</dbReference>
<name>A0AAE1ZFB2_SCHME</name>
<dbReference type="SUPFAM" id="SSF50978">
    <property type="entry name" value="WD40 repeat-like"/>
    <property type="match status" value="1"/>
</dbReference>
<evidence type="ECO:0000256" key="2">
    <source>
        <dbReference type="ARBA" id="ARBA00022574"/>
    </source>
</evidence>
<feature type="repeat" description="WD" evidence="6">
    <location>
        <begin position="773"/>
        <end position="814"/>
    </location>
</feature>
<dbReference type="Gene3D" id="2.130.10.10">
    <property type="entry name" value="YVTN repeat-like/Quinoprotein amine dehydrogenase"/>
    <property type="match status" value="2"/>
</dbReference>
<keyword evidence="2 6" id="KW-0853">WD repeat</keyword>
<dbReference type="InterPro" id="IPR013258">
    <property type="entry name" value="Striatin_N"/>
</dbReference>
<feature type="repeat" description="WD" evidence="6">
    <location>
        <begin position="738"/>
        <end position="772"/>
    </location>
</feature>
<dbReference type="PANTHER" id="PTHR15653:SF0">
    <property type="entry name" value="CONNECTOR OF KINASE TO AP-1, ISOFORM E"/>
    <property type="match status" value="1"/>
</dbReference>
<dbReference type="PROSITE" id="PS00678">
    <property type="entry name" value="WD_REPEATS_1"/>
    <property type="match status" value="2"/>
</dbReference>
<evidence type="ECO:0000256" key="6">
    <source>
        <dbReference type="PROSITE-ProRule" id="PRU00221"/>
    </source>
</evidence>
<accession>A0AAE1ZFB2</accession>
<feature type="compositionally biased region" description="Basic and acidic residues" evidence="7">
    <location>
        <begin position="194"/>
        <end position="203"/>
    </location>
</feature>
<evidence type="ECO:0000256" key="4">
    <source>
        <dbReference type="ARBA" id="ARBA00022860"/>
    </source>
</evidence>
<dbReference type="InterPro" id="IPR020472">
    <property type="entry name" value="WD40_PAC1"/>
</dbReference>
<reference evidence="9" key="1">
    <citation type="submission" date="2022-04" db="EMBL/GenBank/DDBJ databases">
        <authorList>
            <person name="Xu L."/>
            <person name="Lv Z."/>
        </authorList>
    </citation>
    <scope>NUCLEOTIDE SEQUENCE</scope>
    <source>
        <strain evidence="9">LV_2022a</strain>
    </source>
</reference>
<dbReference type="InterPro" id="IPR051488">
    <property type="entry name" value="WD_repeat_striatin"/>
</dbReference>
<dbReference type="PRINTS" id="PR00320">
    <property type="entry name" value="GPROTEINBRPT"/>
</dbReference>
<dbReference type="Proteomes" id="UP001292079">
    <property type="component" value="Unassembled WGS sequence"/>
</dbReference>
<feature type="repeat" description="WD" evidence="6">
    <location>
        <begin position="501"/>
        <end position="542"/>
    </location>
</feature>
<proteinExistence type="inferred from homology"/>
<evidence type="ECO:0000256" key="5">
    <source>
        <dbReference type="ARBA" id="ARBA00023054"/>
    </source>
</evidence>
<keyword evidence="4" id="KW-0112">Calmodulin-binding</keyword>
<keyword evidence="3" id="KW-0677">Repeat</keyword>
<dbReference type="EMBL" id="JALJAT010000002">
    <property type="protein sequence ID" value="KAK4472800.1"/>
    <property type="molecule type" value="Genomic_DNA"/>
</dbReference>
<dbReference type="Gene3D" id="1.20.5.300">
    <property type="match status" value="1"/>
</dbReference>
<dbReference type="AlphaFoldDB" id="A0AAE1ZFB2"/>
<dbReference type="PROSITE" id="PS50082">
    <property type="entry name" value="WD_REPEATS_2"/>
    <property type="match status" value="4"/>
</dbReference>
<dbReference type="InterPro" id="IPR036322">
    <property type="entry name" value="WD40_repeat_dom_sf"/>
</dbReference>
<keyword evidence="10" id="KW-1185">Reference proteome</keyword>
<sequence length="851" mass="96086">MDTECFSSPITSVDFQRDAEGTTETISSIQTKTEFYTISGILDFLQLEWSRMKSERTQWDVERAELQARIAFLQGKFRGFECLRNDLIRRIKMLEYALIRERSNKAQDRLSKDYEENMISVHFSRSDSGTDYSKTCFDSEWQNDHVLRSKYLIDSTSPSISFPLGNSDLHDASEVSLLVNDNLNTETTATQDSSKNDDSDSKISKNSLELSVKERCGLEHNKQPQDDPFDFSLSNSSSFDLSLMEAGDSISTTQSQYITDQETAEALLEFEELVAQSSYLDQIHSIDHANHHIIKHNESVHKDWDNLDEQELLQRFKEQYKADRLHAASSRPYSQSALISDMKLKECLNIDDKKSKTTSLSNDLEAKRCDRIDQLTNYDAVEDELDKMLPDFDMLISRKHHHQRQPDTTENEILHNSTKNILSKQLSSTNESTLRLEDLANLSAMTNELDSNQAHAVAIAMDNLDGMTECITSKSKERINHSTANTTLVQRPTTWTAKYTLRSHFDSIRGIVFHPSESVLVTCSEDHTLKLWNLNKTIQTKKSSTFDVEPVYTFRGHTSPVLSVAILASLFKIDNLCQSGLISPVQIYSGDLSGCIRSWYVSSLQLDPYDTFDISMIGPSFEGHTDAVWSLCSRYDGLLLSTSADGTSRLWHLRPNSSVSSDVYYISNMINKCENLSQQDSIPTSATFLWTNLSQFAAGFNSGHICLFNLETNQIVRNFQSISKTDTSDTHNRTVCAVNSVISHPHLSLIISAHDDRQIRFWDSLSGKCVHSLTAHLDSVTTLSLDSKGTSLLSASHDCSIRIWDINTKLCIQEITGHRKKFGEAINAVAFHPVHHYMASAGSDALAKVYV</sequence>
<dbReference type="InterPro" id="IPR019775">
    <property type="entry name" value="WD40_repeat_CS"/>
</dbReference>
<dbReference type="InterPro" id="IPR001680">
    <property type="entry name" value="WD40_rpt"/>
</dbReference>
<evidence type="ECO:0000256" key="7">
    <source>
        <dbReference type="SAM" id="MobiDB-lite"/>
    </source>
</evidence>
<evidence type="ECO:0000313" key="9">
    <source>
        <dbReference type="EMBL" id="KAK4472800.1"/>
    </source>
</evidence>
<gene>
    <name evidence="9" type="ORF">MN116_004018</name>
</gene>
<protein>
    <recommendedName>
        <fullName evidence="8">Striatin N-terminal domain-containing protein</fullName>
    </recommendedName>
</protein>